<dbReference type="AlphaFoldDB" id="A0A0P1A3A8"/>
<organism evidence="1 2">
    <name type="scientific">Ceraceosorus bombacis</name>
    <dbReference type="NCBI Taxonomy" id="401625"/>
    <lineage>
        <taxon>Eukaryota</taxon>
        <taxon>Fungi</taxon>
        <taxon>Dikarya</taxon>
        <taxon>Basidiomycota</taxon>
        <taxon>Ustilaginomycotina</taxon>
        <taxon>Exobasidiomycetes</taxon>
        <taxon>Ceraceosorales</taxon>
        <taxon>Ceraceosoraceae</taxon>
        <taxon>Ceraceosorus</taxon>
    </lineage>
</organism>
<dbReference type="EMBL" id="CCYA01000069">
    <property type="protein sequence ID" value="CEG19321.1"/>
    <property type="molecule type" value="Genomic_DNA"/>
</dbReference>
<evidence type="ECO:0000313" key="1">
    <source>
        <dbReference type="EMBL" id="CEG19321.1"/>
    </source>
</evidence>
<dbReference type="Proteomes" id="UP000054845">
    <property type="component" value="Unassembled WGS sequence"/>
</dbReference>
<keyword evidence="2" id="KW-1185">Reference proteome</keyword>
<reference evidence="1 2" key="1">
    <citation type="submission" date="2014-09" db="EMBL/GenBank/DDBJ databases">
        <authorList>
            <person name="Magalhaes I.L.F."/>
            <person name="Oliveira U."/>
            <person name="Santos F.R."/>
            <person name="Vidigal T.H.D.A."/>
            <person name="Brescovit A.D."/>
            <person name="Santos A.J."/>
        </authorList>
    </citation>
    <scope>NUCLEOTIDE SEQUENCE [LARGE SCALE GENOMIC DNA]</scope>
</reference>
<sequence>MPPTSVVMSSTQTGISSSFKIMNMGQLSSQATRAFISTGWYWDLRQLAVRQSESKPTG</sequence>
<accession>A0A0P1A3A8</accession>
<name>A0A0P1A3A8_9BASI</name>
<proteinExistence type="predicted"/>
<evidence type="ECO:0000313" key="2">
    <source>
        <dbReference type="Proteomes" id="UP000054845"/>
    </source>
</evidence>
<protein>
    <submittedName>
        <fullName evidence="1">Uncharacterized protein</fullName>
    </submittedName>
</protein>